<evidence type="ECO:0000313" key="4">
    <source>
        <dbReference type="EMBL" id="QCW82688.1"/>
    </source>
</evidence>
<dbReference type="Proteomes" id="UP000305881">
    <property type="component" value="Chromosome"/>
</dbReference>
<evidence type="ECO:0000313" key="5">
    <source>
        <dbReference type="Proteomes" id="UP000305881"/>
    </source>
</evidence>
<dbReference type="STRING" id="675511.GCA_000341735_00850"/>
<feature type="compositionally biased region" description="Polar residues" evidence="1">
    <location>
        <begin position="194"/>
        <end position="207"/>
    </location>
</feature>
<gene>
    <name evidence="4" type="ORF">EQU24_10910</name>
</gene>
<keyword evidence="2" id="KW-0472">Membrane</keyword>
<keyword evidence="2" id="KW-1133">Transmembrane helix</keyword>
<evidence type="ECO:0000256" key="1">
    <source>
        <dbReference type="SAM" id="MobiDB-lite"/>
    </source>
</evidence>
<feature type="transmembrane region" description="Helical" evidence="2">
    <location>
        <begin position="749"/>
        <end position="771"/>
    </location>
</feature>
<dbReference type="EMBL" id="CP035467">
    <property type="protein sequence ID" value="QCW82688.1"/>
    <property type="molecule type" value="Genomic_DNA"/>
</dbReference>
<dbReference type="AlphaFoldDB" id="A0A4P9UN26"/>
<dbReference type="OrthoDB" id="292792at2"/>
<dbReference type="KEGG" id="mbur:EQU24_10910"/>
<proteinExistence type="predicted"/>
<dbReference type="InterPro" id="IPR025295">
    <property type="entry name" value="eCIS_core_dom"/>
</dbReference>
<feature type="compositionally biased region" description="Basic and acidic residues" evidence="1">
    <location>
        <begin position="50"/>
        <end position="189"/>
    </location>
</feature>
<keyword evidence="2" id="KW-0812">Transmembrane</keyword>
<feature type="region of interest" description="Disordered" evidence="1">
    <location>
        <begin position="46"/>
        <end position="215"/>
    </location>
</feature>
<dbReference type="RefSeq" id="WP_017839471.1">
    <property type="nucleotide sequence ID" value="NZ_CP035467.1"/>
</dbReference>
<feature type="region of interest" description="Disordered" evidence="1">
    <location>
        <begin position="969"/>
        <end position="999"/>
    </location>
</feature>
<organism evidence="4 5">
    <name type="scientific">Methylotuvimicrobium buryatense</name>
    <name type="common">Methylomicrobium buryatense</name>
    <dbReference type="NCBI Taxonomy" id="95641"/>
    <lineage>
        <taxon>Bacteria</taxon>
        <taxon>Pseudomonadati</taxon>
        <taxon>Pseudomonadota</taxon>
        <taxon>Gammaproteobacteria</taxon>
        <taxon>Methylococcales</taxon>
        <taxon>Methylococcaceae</taxon>
        <taxon>Methylotuvimicrobium</taxon>
    </lineage>
</organism>
<feature type="transmembrane region" description="Helical" evidence="2">
    <location>
        <begin position="783"/>
        <end position="803"/>
    </location>
</feature>
<reference evidence="5" key="1">
    <citation type="journal article" date="2019" name="J. Bacteriol.">
        <title>A Mutagenic Screen Identifies a TonB-Dependent Receptor Required for the Lanthanide Metal Switch in the Type I Methanotroph 'Methylotuvimicrobium buryatense' 5GB1C.</title>
        <authorList>
            <person name="Groom J.D."/>
            <person name="Ford S.M."/>
            <person name="Pesesky M.W."/>
            <person name="Lidstrom M.E."/>
        </authorList>
    </citation>
    <scope>NUCLEOTIDE SEQUENCE [LARGE SCALE GENOMIC DNA]</scope>
    <source>
        <strain evidence="5">5GB1C</strain>
    </source>
</reference>
<keyword evidence="5" id="KW-1185">Reference proteome</keyword>
<protein>
    <submittedName>
        <fullName evidence="4">DUF4157 domain-containing protein</fullName>
    </submittedName>
</protein>
<dbReference type="Pfam" id="PF13699">
    <property type="entry name" value="eCIS_core"/>
    <property type="match status" value="1"/>
</dbReference>
<evidence type="ECO:0000259" key="3">
    <source>
        <dbReference type="Pfam" id="PF13699"/>
    </source>
</evidence>
<accession>A0A4P9UN26</accession>
<feature type="transmembrane region" description="Helical" evidence="2">
    <location>
        <begin position="809"/>
        <end position="830"/>
    </location>
</feature>
<sequence length="1109" mass="120834">MKTGVKKSSGTVSKPANQAFFAKAGSSGFFAAANEPKAPAVQLKMTANKPGDKFENEADNMADKVMKMPAPEERVQKAELPEEKVQKQEEPLQKAELPEEKVQKQEEEPLQKAEEPERTIQKQEDETLQKAERPEDKLQKAEAPEEKLQKQEEEPLQRAKAPDEELQKAESSDEEIRKKEEDQLQRKGDGAPGVSSQVQSAIHNKTTGGEALSGDIRGFMEPRFGADFSNIRIHHDAEAGGLSNRLSAKAFTYRNHIFFSHDQYRPGTGEGKQLLAHELTHTIQQGAAVQRSPQVTTTATHPALQRSFLPDPRDFIARKAALIPGFPMLTVVIGMNPVTGAAVDRSPGNIMRGVISLLPGIGPVINQALDNHGIFSKISDWVYQQFDALKEMGSGIWESVKQFIKERSITDIKNLDAVWEQGKRLITGPIDKVKSFAAGLVGGIAGLIKDAILNPIAEFARSQTNAYPLLCSVLGKDPITGDKAPDDAEALIGGFMNLINQGDVWAKIQEANAVPRCMAWFKKSMQTVKTFAVQIPGLFIASFKALEIKDIILIPLAFGKLAKVFGSFAGQFIGWAGSALWNLLEIIFDTVKPGVIGIVKRTGGALKAILKNPLPFVGNLAAAGKLGFQQFAGNFLGHLKKGLFEWLTGSLPSVYIPASFALGEIAKFVFSVLGLTWQNMRVKLVKVLGEKTVQALETGFDIVKTLVTQGPAAAWDKIKDQLSDLKDTVIGGIISMVVDMVVKKAVPKIVSMFIPGAGFISAILSIYDLVMVVVQKLSKIAQVGAAFIGSIVQIAAGNIGAAAKRVESVLAGMLSLAISFLAGFAGFGKVADKVMGVIKKVRVPIDKALDKLIGWIVSRAKALFAKFFGGKSKSDERTDAQKQADLGKAMSEVIPMMENHQLSRNKKVSNLMLIKQKYRMSKLEFVTESRKGATEKFHVEAEINPKAKSPTMMDTVLPREMIKLPTQTIGVPIPRPKSGGAENVLSGPEKTGQTGKHRSHIFGPIIGHDLSEGMSYAPKLVNLSYMEHGIETFMKHLVEIEPPGVVFKLSPAIRRKRTAVLEEVNYVVTAHKGEEKATICDITIELDYTKSENNPKVLLSVELVGRLFG</sequence>
<feature type="domain" description="eCIS core" evidence="3">
    <location>
        <begin position="212"/>
        <end position="287"/>
    </location>
</feature>
<name>A0A4P9UN26_METBY</name>
<evidence type="ECO:0000256" key="2">
    <source>
        <dbReference type="SAM" id="Phobius"/>
    </source>
</evidence>